<comment type="caution">
    <text evidence="1">The sequence shown here is derived from an EMBL/GenBank/DDBJ whole genome shotgun (WGS) entry which is preliminary data.</text>
</comment>
<keyword evidence="2" id="KW-1185">Reference proteome</keyword>
<dbReference type="EMBL" id="BAABHA010000016">
    <property type="protein sequence ID" value="GAA4394022.1"/>
    <property type="molecule type" value="Genomic_DNA"/>
</dbReference>
<name>A0ABP8JPE5_9BACT</name>
<evidence type="ECO:0000313" key="2">
    <source>
        <dbReference type="Proteomes" id="UP001500454"/>
    </source>
</evidence>
<organism evidence="1 2">
    <name type="scientific">Hymenobacter koreensis</name>
    <dbReference type="NCBI Taxonomy" id="1084523"/>
    <lineage>
        <taxon>Bacteria</taxon>
        <taxon>Pseudomonadati</taxon>
        <taxon>Bacteroidota</taxon>
        <taxon>Cytophagia</taxon>
        <taxon>Cytophagales</taxon>
        <taxon>Hymenobacteraceae</taxon>
        <taxon>Hymenobacter</taxon>
    </lineage>
</organism>
<dbReference type="Proteomes" id="UP001500454">
    <property type="component" value="Unassembled WGS sequence"/>
</dbReference>
<protein>
    <submittedName>
        <fullName evidence="1">Uncharacterized protein</fullName>
    </submittedName>
</protein>
<proteinExistence type="predicted"/>
<reference evidence="2" key="1">
    <citation type="journal article" date="2019" name="Int. J. Syst. Evol. Microbiol.">
        <title>The Global Catalogue of Microorganisms (GCM) 10K type strain sequencing project: providing services to taxonomists for standard genome sequencing and annotation.</title>
        <authorList>
            <consortium name="The Broad Institute Genomics Platform"/>
            <consortium name="The Broad Institute Genome Sequencing Center for Infectious Disease"/>
            <person name="Wu L."/>
            <person name="Ma J."/>
        </authorList>
    </citation>
    <scope>NUCLEOTIDE SEQUENCE [LARGE SCALE GENOMIC DNA]</scope>
    <source>
        <strain evidence="2">JCM 17924</strain>
    </source>
</reference>
<accession>A0ABP8JPE5</accession>
<dbReference type="RefSeq" id="WP_345228178.1">
    <property type="nucleotide sequence ID" value="NZ_BAABHA010000016.1"/>
</dbReference>
<evidence type="ECO:0000313" key="1">
    <source>
        <dbReference type="EMBL" id="GAA4394022.1"/>
    </source>
</evidence>
<gene>
    <name evidence="1" type="ORF">GCM10023186_46110</name>
</gene>
<sequence>MSTTPSSSNLGLTLMDEVASDHITDLTADAAEALLDSMTDAAEVLEAFPVFGGAVKLIRAGFSIHDRLFLRKLSKFLLELHTVSVDERFEFVREFDGDPGFKKRVGEQLVLLLDRFDDLEKATVLGKLFRAFMVGRADYHLFGRLSGIVDRAYLPDLSRLKHFERDTPGDDAIRALEALGLVYQSVLDGGNAAGVSVHRYSISSLGQQLARLLF</sequence>